<dbReference type="Pfam" id="PF14026">
    <property type="entry name" value="SCO4226-like"/>
    <property type="match status" value="1"/>
</dbReference>
<gene>
    <name evidence="1" type="ORF">CK498_00400</name>
</gene>
<reference evidence="1 2" key="1">
    <citation type="submission" date="2017-08" db="EMBL/GenBank/DDBJ databases">
        <title>Halomonas alkalisoli sp. nov., isolated from saline alkaline soil.</title>
        <authorList>
            <person name="Wang D."/>
            <person name="Zhang G."/>
        </authorList>
    </citation>
    <scope>NUCLEOTIDE SEQUENCE [LARGE SCALE GENOMIC DNA]</scope>
    <source>
        <strain evidence="1 2">WRN001</strain>
    </source>
</reference>
<organism evidence="1 2">
    <name type="scientific">Halomonas salipaludis</name>
    <dbReference type="NCBI Taxonomy" id="2032625"/>
    <lineage>
        <taxon>Bacteria</taxon>
        <taxon>Pseudomonadati</taxon>
        <taxon>Pseudomonadota</taxon>
        <taxon>Gammaproteobacteria</taxon>
        <taxon>Oceanospirillales</taxon>
        <taxon>Halomonadaceae</taxon>
        <taxon>Halomonas</taxon>
    </lineage>
</organism>
<sequence>MCPAPWRHGRLETAYPGRRSTGATARCRLGSTALASAAEPARSRGRSMIDVILERDFERPLESPLVRSLTEAAQPCFDLYRIQWQESLLARDGRRLVCHFQAPDIESARIGLRQAGADISSLWGGSVHDPPGLKATELATANVLVERHFAAPVTFEAIQALENAGAACLSNHRVRFLRSHFSLDRRRMHCLYQAPDAESVRLAQHQAGMPVSRIWAFQRIAPADTTAQP</sequence>
<evidence type="ECO:0008006" key="3">
    <source>
        <dbReference type="Google" id="ProtNLM"/>
    </source>
</evidence>
<proteinExistence type="predicted"/>
<dbReference type="InterPro" id="IPR025336">
    <property type="entry name" value="SCO4226-like"/>
</dbReference>
<comment type="caution">
    <text evidence="1">The sequence shown here is derived from an EMBL/GenBank/DDBJ whole genome shotgun (WGS) entry which is preliminary data.</text>
</comment>
<protein>
    <recommendedName>
        <fullName evidence="3">DUF4242 domain-containing protein</fullName>
    </recommendedName>
</protein>
<dbReference type="Proteomes" id="UP000217771">
    <property type="component" value="Unassembled WGS sequence"/>
</dbReference>
<dbReference type="EMBL" id="NSKB01000001">
    <property type="protein sequence ID" value="PAU78878.1"/>
    <property type="molecule type" value="Genomic_DNA"/>
</dbReference>
<dbReference type="OrthoDB" id="9800027at2"/>
<dbReference type="InterPro" id="IPR042557">
    <property type="entry name" value="SCO4226"/>
</dbReference>
<evidence type="ECO:0000313" key="2">
    <source>
        <dbReference type="Proteomes" id="UP000217771"/>
    </source>
</evidence>
<dbReference type="AlphaFoldDB" id="A0A2A2F1R2"/>
<keyword evidence="2" id="KW-1185">Reference proteome</keyword>
<name>A0A2A2F1R2_9GAMM</name>
<evidence type="ECO:0000313" key="1">
    <source>
        <dbReference type="EMBL" id="PAU78878.1"/>
    </source>
</evidence>
<dbReference type="Gene3D" id="3.30.70.3090">
    <property type="entry name" value="ORF SCO4226, nickel-binding ferredoxin-like monomer"/>
    <property type="match status" value="1"/>
</dbReference>
<accession>A0A2A2F1R2</accession>